<evidence type="ECO:0000256" key="3">
    <source>
        <dbReference type="ARBA" id="ARBA00022525"/>
    </source>
</evidence>
<evidence type="ECO:0000313" key="11">
    <source>
        <dbReference type="EMBL" id="THW65907.1"/>
    </source>
</evidence>
<dbReference type="InterPro" id="IPR029058">
    <property type="entry name" value="AB_hydrolase_fold"/>
</dbReference>
<name>A0A4S8W9T1_AURPU</name>
<comment type="similarity">
    <text evidence="2">Belongs to the type-B carboxylesterase/lipase family.</text>
</comment>
<evidence type="ECO:0000256" key="7">
    <source>
        <dbReference type="ARBA" id="ARBA00023180"/>
    </source>
</evidence>
<dbReference type="Proteomes" id="UP000310421">
    <property type="component" value="Unassembled WGS sequence"/>
</dbReference>
<keyword evidence="5 10" id="KW-0378">Hydrolase</keyword>
<comment type="subcellular location">
    <subcellularLocation>
        <location evidence="1">Secreted</location>
    </subcellularLocation>
</comment>
<feature type="domain" description="Carboxylesterase type B" evidence="9">
    <location>
        <begin position="30"/>
        <end position="539"/>
    </location>
</feature>
<dbReference type="FunFam" id="3.40.50.1820:FF:000213">
    <property type="entry name" value="Carboxylic ester hydrolase"/>
    <property type="match status" value="1"/>
</dbReference>
<dbReference type="AlphaFoldDB" id="A0A4S8W9T1"/>
<keyword evidence="3" id="KW-0964">Secreted</keyword>
<gene>
    <name evidence="11" type="ORF">D6D20_01773</name>
    <name evidence="10" type="ORF">D6D24_01844</name>
</gene>
<evidence type="ECO:0000256" key="2">
    <source>
        <dbReference type="ARBA" id="ARBA00005964"/>
    </source>
</evidence>
<evidence type="ECO:0000256" key="8">
    <source>
        <dbReference type="SAM" id="SignalP"/>
    </source>
</evidence>
<evidence type="ECO:0000256" key="1">
    <source>
        <dbReference type="ARBA" id="ARBA00004613"/>
    </source>
</evidence>
<reference evidence="12 13" key="1">
    <citation type="submission" date="2018-10" db="EMBL/GenBank/DDBJ databases">
        <title>Fifty Aureobasidium pullulans genomes reveal a recombining polyextremotolerant generalist.</title>
        <authorList>
            <person name="Gostincar C."/>
            <person name="Turk M."/>
            <person name="Zajc J."/>
            <person name="Gunde-Cimerman N."/>
        </authorList>
    </citation>
    <scope>NUCLEOTIDE SEQUENCE [LARGE SCALE GENOMIC DNA]</scope>
    <source>
        <strain evidence="11 13">EXF-10751</strain>
        <strain evidence="10 12">EXF-11318</strain>
    </source>
</reference>
<keyword evidence="4 8" id="KW-0732">Signal</keyword>
<dbReference type="GO" id="GO:0005576">
    <property type="term" value="C:extracellular region"/>
    <property type="evidence" value="ECO:0007669"/>
    <property type="project" value="UniProtKB-SubCell"/>
</dbReference>
<dbReference type="EMBL" id="QZAN01000010">
    <property type="protein sequence ID" value="THW65907.1"/>
    <property type="molecule type" value="Genomic_DNA"/>
</dbReference>
<evidence type="ECO:0000256" key="6">
    <source>
        <dbReference type="ARBA" id="ARBA00023098"/>
    </source>
</evidence>
<evidence type="ECO:0000259" key="9">
    <source>
        <dbReference type="Pfam" id="PF00135"/>
    </source>
</evidence>
<dbReference type="InterPro" id="IPR050309">
    <property type="entry name" value="Type-B_Carboxylest/Lipase"/>
</dbReference>
<evidence type="ECO:0000313" key="10">
    <source>
        <dbReference type="EMBL" id="THW21215.1"/>
    </source>
</evidence>
<dbReference type="InterPro" id="IPR002018">
    <property type="entry name" value="CarbesteraseB"/>
</dbReference>
<sequence>MRSVLLTLTAVTAALAAPLDEKRAIGPSAVVKNGTVVGSTLGNVDSFKGIPFALPPTGSLRLKPPQSITAAYPSGTFAATGVPKACPQFFSQVDSSDIPSDVLGELLMSPLLQVATNTGEDCLTLNVQRPAGTTSSSKLPVVFWIFGGGFEVGSTQMYDGTPLVSESATLGHPVIYVAVNYRVGGFGWLAGKELQADGSTNLGLRDQRKGLEWVAENIAAFGGDPDKVTIWGESASGAISVYDQLIINGGDNTYNGKALFRGAIMNSGSIVPAVEVSHPKAQAVYDVVVNAAGCSGSSDTLECLRTIDYETFMRAADSVPGLFSYQSIALAYLPRPDPSSSFFPVSPEVANQNGNYAKVPMIAGDQEDEGPLFSLVQSNITTDAQLLDYVASAFPDTPRSVVAANVATYPNDPSAGSPFRTGIFNNIYPQYKRLAALFGDAVFNLRRRQLLYTASSVVPMWSYLDSHLYGTAVLGTFHGSDLLAIFFGTGGVTTQKTYLDYYTSFINYLDPNAIGSGAPLISWPQYNTTKPTLLQLQAVGNNLLPDTYRSASFQALQANVGSFRT</sequence>
<feature type="signal peptide" evidence="8">
    <location>
        <begin position="1"/>
        <end position="16"/>
    </location>
</feature>
<dbReference type="Gene3D" id="3.40.50.1820">
    <property type="entry name" value="alpha/beta hydrolase"/>
    <property type="match status" value="1"/>
</dbReference>
<dbReference type="PANTHER" id="PTHR11559">
    <property type="entry name" value="CARBOXYLESTERASE"/>
    <property type="match status" value="1"/>
</dbReference>
<evidence type="ECO:0000313" key="12">
    <source>
        <dbReference type="Proteomes" id="UP000308014"/>
    </source>
</evidence>
<feature type="chain" id="PRO_5044089443" evidence="8">
    <location>
        <begin position="17"/>
        <end position="565"/>
    </location>
</feature>
<dbReference type="Proteomes" id="UP000308014">
    <property type="component" value="Unassembled WGS sequence"/>
</dbReference>
<keyword evidence="6" id="KW-0443">Lipid metabolism</keyword>
<dbReference type="SUPFAM" id="SSF53474">
    <property type="entry name" value="alpha/beta-Hydrolases"/>
    <property type="match status" value="1"/>
</dbReference>
<evidence type="ECO:0000313" key="13">
    <source>
        <dbReference type="Proteomes" id="UP000310421"/>
    </source>
</evidence>
<organism evidence="10 12">
    <name type="scientific">Aureobasidium pullulans</name>
    <name type="common">Black yeast</name>
    <name type="synonym">Pullularia pullulans</name>
    <dbReference type="NCBI Taxonomy" id="5580"/>
    <lineage>
        <taxon>Eukaryota</taxon>
        <taxon>Fungi</taxon>
        <taxon>Dikarya</taxon>
        <taxon>Ascomycota</taxon>
        <taxon>Pezizomycotina</taxon>
        <taxon>Dothideomycetes</taxon>
        <taxon>Dothideomycetidae</taxon>
        <taxon>Dothideales</taxon>
        <taxon>Saccotheciaceae</taxon>
        <taxon>Aureobasidium</taxon>
    </lineage>
</organism>
<protein>
    <submittedName>
        <fullName evidence="10">Alpha/beta-hydrolase</fullName>
    </submittedName>
</protein>
<keyword evidence="7" id="KW-0325">Glycoprotein</keyword>
<dbReference type="GO" id="GO:0006629">
    <property type="term" value="P:lipid metabolic process"/>
    <property type="evidence" value="ECO:0007669"/>
    <property type="project" value="UniProtKB-KW"/>
</dbReference>
<accession>A0A4S8W9T1</accession>
<dbReference type="EMBL" id="QZAJ01000036">
    <property type="protein sequence ID" value="THW21215.1"/>
    <property type="molecule type" value="Genomic_DNA"/>
</dbReference>
<dbReference type="Pfam" id="PF00135">
    <property type="entry name" value="COesterase"/>
    <property type="match status" value="1"/>
</dbReference>
<evidence type="ECO:0000256" key="4">
    <source>
        <dbReference type="ARBA" id="ARBA00022729"/>
    </source>
</evidence>
<proteinExistence type="inferred from homology"/>
<dbReference type="GO" id="GO:0016787">
    <property type="term" value="F:hydrolase activity"/>
    <property type="evidence" value="ECO:0007669"/>
    <property type="project" value="UniProtKB-KW"/>
</dbReference>
<comment type="caution">
    <text evidence="10">The sequence shown here is derived from an EMBL/GenBank/DDBJ whole genome shotgun (WGS) entry which is preliminary data.</text>
</comment>
<evidence type="ECO:0000256" key="5">
    <source>
        <dbReference type="ARBA" id="ARBA00022801"/>
    </source>
</evidence>